<dbReference type="Proteomes" id="UP000594263">
    <property type="component" value="Unplaced"/>
</dbReference>
<dbReference type="AlphaFoldDB" id="A0A7N0TU03"/>
<dbReference type="Gramene" id="Kaladp0045s0532.1.v1.1">
    <property type="protein sequence ID" value="Kaladp0045s0532.1.v1.1"/>
    <property type="gene ID" value="Kaladp0045s0532.v1.1"/>
</dbReference>
<reference evidence="2" key="1">
    <citation type="submission" date="2021-01" db="UniProtKB">
        <authorList>
            <consortium name="EnsemblPlants"/>
        </authorList>
    </citation>
    <scope>IDENTIFICATION</scope>
</reference>
<dbReference type="PANTHER" id="PTHR37221:SF1">
    <property type="entry name" value="OS02G0582400 PROTEIN"/>
    <property type="match status" value="1"/>
</dbReference>
<accession>A0A7N0TU03</accession>
<sequence>MKVGLKTIVFIRDAGGFGDALSAALHPQPHSSLRRLEESFELSLEHYGIRDRKASGRIVHFVDDLGVFQVTLLHLQNYETPILACAFSEVLKLIMIEQSSARSTFIFPFLVSSSKLRRDAKSIKLEDKMSLLYGVPLGSEIDGSQALAAKTQKPPPSLQINHEPLACVLHIARVLKLPAFILIGQEGQRQDRELIDDMGELLAGSSSLLYSKDKLVWHSVKSSQEGEEPWRALYG</sequence>
<proteinExistence type="predicted"/>
<organism evidence="2 3">
    <name type="scientific">Kalanchoe fedtschenkoi</name>
    <name type="common">Lavender scallops</name>
    <name type="synonym">South American air plant</name>
    <dbReference type="NCBI Taxonomy" id="63787"/>
    <lineage>
        <taxon>Eukaryota</taxon>
        <taxon>Viridiplantae</taxon>
        <taxon>Streptophyta</taxon>
        <taxon>Embryophyta</taxon>
        <taxon>Tracheophyta</taxon>
        <taxon>Spermatophyta</taxon>
        <taxon>Magnoliopsida</taxon>
        <taxon>eudicotyledons</taxon>
        <taxon>Gunneridae</taxon>
        <taxon>Pentapetalae</taxon>
        <taxon>Saxifragales</taxon>
        <taxon>Crassulaceae</taxon>
        <taxon>Kalanchoe</taxon>
    </lineage>
</organism>
<evidence type="ECO:0000313" key="2">
    <source>
        <dbReference type="EnsemblPlants" id="Kaladp0045s0532.1.v1.1"/>
    </source>
</evidence>
<evidence type="ECO:0000259" key="1">
    <source>
        <dbReference type="Pfam" id="PF25428"/>
    </source>
</evidence>
<dbReference type="PANTHER" id="PTHR37221">
    <property type="entry name" value="OS02G0582400 PROTEIN"/>
    <property type="match status" value="1"/>
</dbReference>
<dbReference type="Pfam" id="PF25428">
    <property type="entry name" value="DUF7894"/>
    <property type="match status" value="1"/>
</dbReference>
<evidence type="ECO:0000313" key="3">
    <source>
        <dbReference type="Proteomes" id="UP000594263"/>
    </source>
</evidence>
<keyword evidence="3" id="KW-1185">Reference proteome</keyword>
<dbReference type="InterPro" id="IPR057216">
    <property type="entry name" value="DUF7894"/>
</dbReference>
<feature type="domain" description="DUF7894" evidence="1">
    <location>
        <begin position="1"/>
        <end position="235"/>
    </location>
</feature>
<dbReference type="OMA" id="TQEPWRA"/>
<protein>
    <recommendedName>
        <fullName evidence="1">DUF7894 domain-containing protein</fullName>
    </recommendedName>
</protein>
<name>A0A7N0TU03_KALFE</name>
<dbReference type="EnsemblPlants" id="Kaladp0045s0532.1.v1.1">
    <property type="protein sequence ID" value="Kaladp0045s0532.1.v1.1"/>
    <property type="gene ID" value="Kaladp0045s0532.v1.1"/>
</dbReference>